<accession>A0A0B5ENZ1</accession>
<protein>
    <recommendedName>
        <fullName evidence="1">ABM domain-containing protein</fullName>
    </recommendedName>
</protein>
<gene>
    <name evidence="2" type="ORF">SLNWT_0150</name>
</gene>
<evidence type="ECO:0000313" key="2">
    <source>
        <dbReference type="EMBL" id="AJE80526.1"/>
    </source>
</evidence>
<dbReference type="AlphaFoldDB" id="A0A0B5ENZ1"/>
<dbReference type="InterPro" id="IPR007138">
    <property type="entry name" value="ABM_dom"/>
</dbReference>
<dbReference type="Proteomes" id="UP000031523">
    <property type="component" value="Chromosome"/>
</dbReference>
<proteinExistence type="predicted"/>
<dbReference type="SUPFAM" id="SSF54909">
    <property type="entry name" value="Dimeric alpha+beta barrel"/>
    <property type="match status" value="1"/>
</dbReference>
<dbReference type="KEGG" id="sals:SLNWT_0150"/>
<feature type="domain" description="ABM" evidence="1">
    <location>
        <begin position="118"/>
        <end position="174"/>
    </location>
</feature>
<organism evidence="2 3">
    <name type="scientific">Streptomyces albus (strain ATCC 21838 / DSM 41398 / FERM P-419 / JCM 4703 / NBRC 107858)</name>
    <dbReference type="NCBI Taxonomy" id="1081613"/>
    <lineage>
        <taxon>Bacteria</taxon>
        <taxon>Bacillati</taxon>
        <taxon>Actinomycetota</taxon>
        <taxon>Actinomycetes</taxon>
        <taxon>Kitasatosporales</taxon>
        <taxon>Streptomycetaceae</taxon>
        <taxon>Streptomyces</taxon>
    </lineage>
</organism>
<reference evidence="2 3" key="1">
    <citation type="submission" date="2015-01" db="EMBL/GenBank/DDBJ databases">
        <title>Enhanced salinomycin production by adjusting the supply of polyketide extender units in Streptomyce albus DSM 41398.</title>
        <authorList>
            <person name="Lu C."/>
        </authorList>
    </citation>
    <scope>NUCLEOTIDE SEQUENCE [LARGE SCALE GENOMIC DNA]</scope>
    <source>
        <strain evidence="3">ATCC 21838 / DSM 41398 / FERM P-419 / JCM 4703 / NBRC 107858</strain>
    </source>
</reference>
<keyword evidence="3" id="KW-1185">Reference proteome</keyword>
<dbReference type="Pfam" id="PF03992">
    <property type="entry name" value="ABM"/>
    <property type="match status" value="1"/>
</dbReference>
<dbReference type="InterPro" id="IPR011008">
    <property type="entry name" value="Dimeric_a/b-barrel"/>
</dbReference>
<dbReference type="Gene3D" id="3.30.70.100">
    <property type="match status" value="1"/>
</dbReference>
<sequence>MPRPRNTRPDTAFADFARADAAIALISPWGSGTAESSLLSRAQRENPPGLLSLSRFPALSGGLDLLYAQWTDDASCLRWLNDGDAPPARYALYRSYRTADPTSRPTLLATPRFACSGPGSQQRLADTIVETLTELAPPGLLGAHLHLSVDGSRVVNYAQWADETAWQAFVNGRATGRMRSAFAALHDITLLNTPQGVARYRIDGPQP</sequence>
<name>A0A0B5ENZ1_STRA4</name>
<dbReference type="EMBL" id="CP010519">
    <property type="protein sequence ID" value="AJE80526.1"/>
    <property type="molecule type" value="Genomic_DNA"/>
</dbReference>
<evidence type="ECO:0000313" key="3">
    <source>
        <dbReference type="Proteomes" id="UP000031523"/>
    </source>
</evidence>
<evidence type="ECO:0000259" key="1">
    <source>
        <dbReference type="Pfam" id="PF03992"/>
    </source>
</evidence>